<evidence type="ECO:0000256" key="4">
    <source>
        <dbReference type="ARBA" id="ARBA00022695"/>
    </source>
</evidence>
<dbReference type="InterPro" id="IPR011335">
    <property type="entry name" value="Restrct_endonuc-II-like"/>
</dbReference>
<evidence type="ECO:0000256" key="9">
    <source>
        <dbReference type="SAM" id="MobiDB-lite"/>
    </source>
</evidence>
<dbReference type="EC" id="2.7.7.7" evidence="2"/>
<dbReference type="Pfam" id="PF03175">
    <property type="entry name" value="DNA_pol_B_2"/>
    <property type="match status" value="2"/>
</dbReference>
<dbReference type="InterPro" id="IPR012337">
    <property type="entry name" value="RNaseH-like_sf"/>
</dbReference>
<evidence type="ECO:0000313" key="13">
    <source>
        <dbReference type="Xenbase" id="XB-GENE-29095607"/>
    </source>
</evidence>
<dbReference type="SUPFAM" id="SSF52980">
    <property type="entry name" value="Restriction endonuclease-like"/>
    <property type="match status" value="1"/>
</dbReference>
<dbReference type="InterPro" id="IPR043502">
    <property type="entry name" value="DNA/RNA_pol_sf"/>
</dbReference>
<proteinExistence type="inferred from homology"/>
<keyword evidence="6" id="KW-0239">DNA-directed DNA polymerase</keyword>
<evidence type="ECO:0000256" key="5">
    <source>
        <dbReference type="ARBA" id="ARBA00022705"/>
    </source>
</evidence>
<evidence type="ECO:0000256" key="3">
    <source>
        <dbReference type="ARBA" id="ARBA00022679"/>
    </source>
</evidence>
<keyword evidence="5" id="KW-0235">DNA replication</keyword>
<dbReference type="GO" id="GO:0006281">
    <property type="term" value="P:DNA repair"/>
    <property type="evidence" value="ECO:0007669"/>
    <property type="project" value="UniProtKB-ARBA"/>
</dbReference>
<evidence type="ECO:0000313" key="12">
    <source>
        <dbReference type="RefSeq" id="XP_031754304.1"/>
    </source>
</evidence>
<evidence type="ECO:0000256" key="6">
    <source>
        <dbReference type="ARBA" id="ARBA00022932"/>
    </source>
</evidence>
<dbReference type="Xenbase" id="XB-GENE-29095607">
    <property type="gene designation" value="LOC116409665"/>
</dbReference>
<dbReference type="AGR" id="Xenbase:XB-GENE-29095607"/>
<keyword evidence="11" id="KW-1185">Reference proteome</keyword>
<feature type="domain" description="DNA-directed DNA polymerase family B mitochondria/virus" evidence="10">
    <location>
        <begin position="1231"/>
        <end position="1551"/>
    </location>
</feature>
<accession>A0A8J1J8W4</accession>
<keyword evidence="3" id="KW-0808">Transferase</keyword>
<protein>
    <recommendedName>
        <fullName evidence="2">DNA-directed DNA polymerase</fullName>
        <ecNumber evidence="2">2.7.7.7</ecNumber>
    </recommendedName>
</protein>
<dbReference type="Gene3D" id="3.30.420.10">
    <property type="entry name" value="Ribonuclease H-like superfamily/Ribonuclease H"/>
    <property type="match status" value="1"/>
</dbReference>
<dbReference type="RefSeq" id="XP_031754304.1">
    <property type="nucleotide sequence ID" value="XM_031898444.1"/>
</dbReference>
<dbReference type="InterPro" id="IPR036397">
    <property type="entry name" value="RNaseH_sf"/>
</dbReference>
<dbReference type="KEGG" id="xtr:116409665"/>
<organism evidence="11 12">
    <name type="scientific">Xenopus tropicalis</name>
    <name type="common">Western clawed frog</name>
    <name type="synonym">Silurana tropicalis</name>
    <dbReference type="NCBI Taxonomy" id="8364"/>
    <lineage>
        <taxon>Eukaryota</taxon>
        <taxon>Metazoa</taxon>
        <taxon>Chordata</taxon>
        <taxon>Craniata</taxon>
        <taxon>Vertebrata</taxon>
        <taxon>Euteleostomi</taxon>
        <taxon>Amphibia</taxon>
        <taxon>Batrachia</taxon>
        <taxon>Anura</taxon>
        <taxon>Pipoidea</taxon>
        <taxon>Pipidae</taxon>
        <taxon>Xenopodinae</taxon>
        <taxon>Xenopus</taxon>
        <taxon>Silurana</taxon>
    </lineage>
</organism>
<dbReference type="PANTHER" id="PTHR33568:SF5">
    <property type="entry name" value="DNA-DIRECTED DNA POLYMERASE"/>
    <property type="match status" value="1"/>
</dbReference>
<evidence type="ECO:0000256" key="2">
    <source>
        <dbReference type="ARBA" id="ARBA00012417"/>
    </source>
</evidence>
<dbReference type="OMA" id="MYPHVPS"/>
<dbReference type="SUPFAM" id="SSF53098">
    <property type="entry name" value="Ribonuclease H-like"/>
    <property type="match status" value="1"/>
</dbReference>
<dbReference type="Gene3D" id="3.40.960.10">
    <property type="entry name" value="VSR Endonuclease"/>
    <property type="match status" value="1"/>
</dbReference>
<dbReference type="GO" id="GO:0003677">
    <property type="term" value="F:DNA binding"/>
    <property type="evidence" value="ECO:0007669"/>
    <property type="project" value="UniProtKB-KW"/>
</dbReference>
<evidence type="ECO:0000313" key="11">
    <source>
        <dbReference type="Proteomes" id="UP000008143"/>
    </source>
</evidence>
<name>A0A8J1J8W4_XENTR</name>
<dbReference type="InterPro" id="IPR004868">
    <property type="entry name" value="DNA-dir_DNA_pol_B_mt/vir"/>
</dbReference>
<reference evidence="12" key="1">
    <citation type="submission" date="2025-08" db="UniProtKB">
        <authorList>
            <consortium name="RefSeq"/>
        </authorList>
    </citation>
    <scope>IDENTIFICATION</scope>
    <source>
        <strain evidence="12">Nigerian</strain>
        <tissue evidence="12">Liver and blood</tissue>
    </source>
</reference>
<evidence type="ECO:0000256" key="7">
    <source>
        <dbReference type="ARBA" id="ARBA00023125"/>
    </source>
</evidence>
<dbReference type="GO" id="GO:0003887">
    <property type="term" value="F:DNA-directed DNA polymerase activity"/>
    <property type="evidence" value="ECO:0007669"/>
    <property type="project" value="UniProtKB-KW"/>
</dbReference>
<dbReference type="OrthoDB" id="8962756at2759"/>
<evidence type="ECO:0000256" key="1">
    <source>
        <dbReference type="ARBA" id="ARBA00005755"/>
    </source>
</evidence>
<dbReference type="InterPro" id="IPR023211">
    <property type="entry name" value="DNA_pol_palm_dom_sf"/>
</dbReference>
<dbReference type="PANTHER" id="PTHR33568">
    <property type="entry name" value="DNA POLYMERASE"/>
    <property type="match status" value="1"/>
</dbReference>
<keyword evidence="7" id="KW-0238">DNA-binding</keyword>
<dbReference type="GeneID" id="116409665"/>
<comment type="similarity">
    <text evidence="1">Belongs to the DNA polymerase type-B family.</text>
</comment>
<feature type="domain" description="DNA-directed DNA polymerase family B mitochondria/virus" evidence="10">
    <location>
        <begin position="920"/>
        <end position="1161"/>
    </location>
</feature>
<evidence type="ECO:0000256" key="8">
    <source>
        <dbReference type="ARBA" id="ARBA00049244"/>
    </source>
</evidence>
<gene>
    <name evidence="12 13" type="primary">LOC116409665</name>
</gene>
<dbReference type="GO" id="GO:0000166">
    <property type="term" value="F:nucleotide binding"/>
    <property type="evidence" value="ECO:0007669"/>
    <property type="project" value="InterPro"/>
</dbReference>
<evidence type="ECO:0000259" key="10">
    <source>
        <dbReference type="Pfam" id="PF03175"/>
    </source>
</evidence>
<keyword evidence="4" id="KW-0548">Nucleotidyltransferase</keyword>
<dbReference type="Gene3D" id="1.10.287.690">
    <property type="entry name" value="Helix hairpin bin"/>
    <property type="match status" value="1"/>
</dbReference>
<feature type="compositionally biased region" description="Polar residues" evidence="9">
    <location>
        <begin position="450"/>
        <end position="463"/>
    </location>
</feature>
<sequence>MSGRRSGRRGTRYHQRLRMEARRNMIVSRIIRNRRRSALAVPGITNEIHEPAIPSVLENTPEMSASFSVPSILENTPEMTSTLLGPSVLDMYPHVPSEVENPAMSASLPLPSILENTPEMTSTLLGPSVLDMYPHVPSEVENPAMSASLPLPSILENTPEMTSTLLGPSVLDMYPHVPSEVENPAMSASLPLPSILENTPEMTSTLLGPSVLDMYPHVPSEVENPAMSASLPLPSILENTPEMTSTLLGPSVLDMYPHVPSEVENPAMSASLPLPSILENTPEMTSTLLGPSVLDMYPHIPSKVENPAMSTSPPPPSISEITPDMTSNLLGPSELDLPHVPSVVENPDHRVPCIASSQLETIQKMSTQPSVPSALENIHPLLVLENTPKISADTIQDNNPEMDILTVPSVPDKSSKISLPPPSEPTVQERNGEISVVPVARRSQDEDGDASTSSVDHSPSVHHQNSRSEETETPTQSLGNNADALVHLERIHHYERERARFNVVEITEHFRFANLERVVSFNAALQAIHTAVQDLLNSILPRIGSNDRVQLRLSGEGLRDPLYSFRRSNTEFDAQSFLNNVEKMLQSNREILSNSVLKLLVIIVKNKEGGANDRRSLSSIPASDLIKKKKRWLFDFNNHEGNLCLAASVCALMSKDLPSEATLLQKAKEIHDALKIPANQLVGFSDIPDFEKHLQVTIKVIYHNYGKWTFFQTNNPCKEPIIFLLLHRGHYYGIKKINSFCGYSYFCEYCNTQFHGKDRHSCKYFCKACHRRDCSEVTKVKPRCNNCRVFCRSQECLQLHKTLAGSEKVPCKEKRYCDKCGRYTVSNHDINKCKGQQCQTCLQHVETFVGHQCFMRKKSPATSDKYIVYDCECTQENRIHVPNYIYAVKLDSEQFWEFQGPDCLKNFRETFIQKKFAGFSFIAHNAGRYDAYFVVQELLKENIKLDFLAKGGKLLCVTVTDFKIRFIDSFNFLPMKLSKLPKAMGFQDSKGYFPHFFNTEENQTYVGPVPSPEYFGHENMMPDEKDDFMVWYEENKNCQFDFQAELKKYCRQDVGILKQACVCFRNRVMEMTKEEDPKNPEKTIQVDPFQLTTLASVSMAMYKFKFLPEDTIAILPADNYQKRQKRFSTPSIQWLMYISHKEGITIQHALQGGEKRVGYYSLDGFAEISGKPTAFEFHGCFYHGCPQCYNKDDFNPVTKTTYDQLHYKKELKNDILQSEGYEVQEIWEHEWKQLLEKDENLQNFLQEMNFPEPLEPRDSLYGGRTNAVKLYHKAAPGEKILYYDFTSLYPFVNKTKAYPVGHPVIYYKEFQDIGTYFGFAKVKVYPPRGQFFPVLPVKMNEKLVFPLCRTCASNGQTSECQHSDEERALTGTWCTMEIQLAVKKGYQLCEIYEVWHFEQRTDKLFEEYVNLHLRDKQEASGYPNGCDDEKEKQEYISKYKEREGVTLRPEYIAVNPARRQIAKLFLNSLWGKFGQKTNLPNTTVVSDPGQFLRYMFLPEYDVLSLEFMDEETAIIQWKYAKSGPGISRNSNIFIASFTTAYARLELYNVLDKLQERCLYHDTDSVIFISKEGEWDPPLGDYLGELTSELPAGTHIVEFVSAGPKTYAYKLSNGKTCLKVKGITLNASTVQHLHFDSLKDQVLDFSEHSDPEEQRTITVQQPVIARNRYWQIETRPLRKTLKCVYTKRQLTDGFTTLPFGY</sequence>
<comment type="catalytic activity">
    <reaction evidence="8">
        <text>DNA(n) + a 2'-deoxyribonucleoside 5'-triphosphate = DNA(n+1) + diphosphate</text>
        <dbReference type="Rhea" id="RHEA:22508"/>
        <dbReference type="Rhea" id="RHEA-COMP:17339"/>
        <dbReference type="Rhea" id="RHEA-COMP:17340"/>
        <dbReference type="ChEBI" id="CHEBI:33019"/>
        <dbReference type="ChEBI" id="CHEBI:61560"/>
        <dbReference type="ChEBI" id="CHEBI:173112"/>
        <dbReference type="EC" id="2.7.7.7"/>
    </reaction>
</comment>
<feature type="region of interest" description="Disordered" evidence="9">
    <location>
        <begin position="392"/>
        <end position="480"/>
    </location>
</feature>
<dbReference type="Gene3D" id="3.90.1600.10">
    <property type="entry name" value="Palm domain of DNA polymerase"/>
    <property type="match status" value="1"/>
</dbReference>
<dbReference type="SUPFAM" id="SSF56672">
    <property type="entry name" value="DNA/RNA polymerases"/>
    <property type="match status" value="1"/>
</dbReference>
<dbReference type="Proteomes" id="UP000008143">
    <property type="component" value="Chromosome 3"/>
</dbReference>
<dbReference type="GO" id="GO:0006260">
    <property type="term" value="P:DNA replication"/>
    <property type="evidence" value="ECO:0007669"/>
    <property type="project" value="UniProtKB-KW"/>
</dbReference>